<dbReference type="Pfam" id="PF01047">
    <property type="entry name" value="MarR"/>
    <property type="match status" value="1"/>
</dbReference>
<accession>A0ABN2U335</accession>
<dbReference type="InterPro" id="IPR036390">
    <property type="entry name" value="WH_DNA-bd_sf"/>
</dbReference>
<proteinExistence type="predicted"/>
<protein>
    <submittedName>
        <fullName evidence="2">MarR family transcriptional regulator</fullName>
    </submittedName>
</protein>
<reference evidence="2 3" key="1">
    <citation type="journal article" date="2019" name="Int. J. Syst. Evol. Microbiol.">
        <title>The Global Catalogue of Microorganisms (GCM) 10K type strain sequencing project: providing services to taxonomists for standard genome sequencing and annotation.</title>
        <authorList>
            <consortium name="The Broad Institute Genomics Platform"/>
            <consortium name="The Broad Institute Genome Sequencing Center for Infectious Disease"/>
            <person name="Wu L."/>
            <person name="Ma J."/>
        </authorList>
    </citation>
    <scope>NUCLEOTIDE SEQUENCE [LARGE SCALE GENOMIC DNA]</scope>
    <source>
        <strain evidence="2 3">JCM 15672</strain>
    </source>
</reference>
<dbReference type="SMART" id="SM00347">
    <property type="entry name" value="HTH_MARR"/>
    <property type="match status" value="1"/>
</dbReference>
<dbReference type="PANTHER" id="PTHR33164">
    <property type="entry name" value="TRANSCRIPTIONAL REGULATOR, MARR FAMILY"/>
    <property type="match status" value="1"/>
</dbReference>
<evidence type="ECO:0000313" key="3">
    <source>
        <dbReference type="Proteomes" id="UP001501196"/>
    </source>
</evidence>
<organism evidence="2 3">
    <name type="scientific">Agromyces tropicus</name>
    <dbReference type="NCBI Taxonomy" id="555371"/>
    <lineage>
        <taxon>Bacteria</taxon>
        <taxon>Bacillati</taxon>
        <taxon>Actinomycetota</taxon>
        <taxon>Actinomycetes</taxon>
        <taxon>Micrococcales</taxon>
        <taxon>Microbacteriaceae</taxon>
        <taxon>Agromyces</taxon>
    </lineage>
</organism>
<dbReference type="PANTHER" id="PTHR33164:SF43">
    <property type="entry name" value="HTH-TYPE TRANSCRIPTIONAL REPRESSOR YETL"/>
    <property type="match status" value="1"/>
</dbReference>
<dbReference type="SUPFAM" id="SSF46785">
    <property type="entry name" value="Winged helix' DNA-binding domain"/>
    <property type="match status" value="1"/>
</dbReference>
<keyword evidence="3" id="KW-1185">Reference proteome</keyword>
<comment type="caution">
    <text evidence="2">The sequence shown here is derived from an EMBL/GenBank/DDBJ whole genome shotgun (WGS) entry which is preliminary data.</text>
</comment>
<dbReference type="EMBL" id="BAAAPW010000001">
    <property type="protein sequence ID" value="GAA2026775.1"/>
    <property type="molecule type" value="Genomic_DNA"/>
</dbReference>
<dbReference type="Gene3D" id="1.10.10.10">
    <property type="entry name" value="Winged helix-like DNA-binding domain superfamily/Winged helix DNA-binding domain"/>
    <property type="match status" value="1"/>
</dbReference>
<dbReference type="InterPro" id="IPR036388">
    <property type="entry name" value="WH-like_DNA-bd_sf"/>
</dbReference>
<dbReference type="Proteomes" id="UP001501196">
    <property type="component" value="Unassembled WGS sequence"/>
</dbReference>
<feature type="domain" description="HTH marR-type" evidence="1">
    <location>
        <begin position="35"/>
        <end position="168"/>
    </location>
</feature>
<name>A0ABN2U335_9MICO</name>
<evidence type="ECO:0000259" key="1">
    <source>
        <dbReference type="PROSITE" id="PS50995"/>
    </source>
</evidence>
<dbReference type="InterPro" id="IPR000835">
    <property type="entry name" value="HTH_MarR-typ"/>
</dbReference>
<dbReference type="RefSeq" id="WP_344369561.1">
    <property type="nucleotide sequence ID" value="NZ_BAAAPW010000001.1"/>
</dbReference>
<sequence length="179" mass="19695">MSGGHETAERSDSLGIADLAVERTKERFPETDADAMSIVLWLHRVANVITYDLESSVHRPRGLSWPAFRLMFTIWVSGTMESKAAASQSGMSRAAVSSLTNTLDNLGLVTRTADPSDKRKILLDLTDAGRVTLEAALRENNVQESKWTAGLAPDEATELVRLLRKLGDVATDEWVNLRD</sequence>
<dbReference type="InterPro" id="IPR039422">
    <property type="entry name" value="MarR/SlyA-like"/>
</dbReference>
<evidence type="ECO:0000313" key="2">
    <source>
        <dbReference type="EMBL" id="GAA2026775.1"/>
    </source>
</evidence>
<gene>
    <name evidence="2" type="ORF">GCM10009819_07510</name>
</gene>
<dbReference type="PROSITE" id="PS50995">
    <property type="entry name" value="HTH_MARR_2"/>
    <property type="match status" value="1"/>
</dbReference>
<dbReference type="PRINTS" id="PR00598">
    <property type="entry name" value="HTHMARR"/>
</dbReference>